<evidence type="ECO:0000259" key="5">
    <source>
        <dbReference type="PROSITE" id="PS50931"/>
    </source>
</evidence>
<dbReference type="OrthoDB" id="9796526at2"/>
<dbReference type="GO" id="GO:0003700">
    <property type="term" value="F:DNA-binding transcription factor activity"/>
    <property type="evidence" value="ECO:0007669"/>
    <property type="project" value="InterPro"/>
</dbReference>
<organism evidence="6 7">
    <name type="scientific">Qingshengfaniella alkalisoli</name>
    <dbReference type="NCBI Taxonomy" id="2599296"/>
    <lineage>
        <taxon>Bacteria</taxon>
        <taxon>Pseudomonadati</taxon>
        <taxon>Pseudomonadota</taxon>
        <taxon>Alphaproteobacteria</taxon>
        <taxon>Rhodobacterales</taxon>
        <taxon>Paracoccaceae</taxon>
        <taxon>Qingshengfaniella</taxon>
    </lineage>
</organism>
<dbReference type="Pfam" id="PF03466">
    <property type="entry name" value="LysR_substrate"/>
    <property type="match status" value="1"/>
</dbReference>
<dbReference type="Gene3D" id="1.10.10.10">
    <property type="entry name" value="Winged helix-like DNA-binding domain superfamily/Winged helix DNA-binding domain"/>
    <property type="match status" value="1"/>
</dbReference>
<dbReference type="PANTHER" id="PTHR30537">
    <property type="entry name" value="HTH-TYPE TRANSCRIPTIONAL REGULATOR"/>
    <property type="match status" value="1"/>
</dbReference>
<evidence type="ECO:0000313" key="6">
    <source>
        <dbReference type="EMBL" id="QDY70055.1"/>
    </source>
</evidence>
<evidence type="ECO:0000256" key="2">
    <source>
        <dbReference type="ARBA" id="ARBA00023015"/>
    </source>
</evidence>
<dbReference type="InterPro" id="IPR036388">
    <property type="entry name" value="WH-like_DNA-bd_sf"/>
</dbReference>
<dbReference type="SUPFAM" id="SSF53850">
    <property type="entry name" value="Periplasmic binding protein-like II"/>
    <property type="match status" value="1"/>
</dbReference>
<name>A0A5B8I823_9RHOB</name>
<dbReference type="PROSITE" id="PS50931">
    <property type="entry name" value="HTH_LYSR"/>
    <property type="match status" value="1"/>
</dbReference>
<dbReference type="GO" id="GO:0043565">
    <property type="term" value="F:sequence-specific DNA binding"/>
    <property type="evidence" value="ECO:0007669"/>
    <property type="project" value="TreeGrafter"/>
</dbReference>
<dbReference type="Proteomes" id="UP000318483">
    <property type="component" value="Chromosome"/>
</dbReference>
<dbReference type="EMBL" id="CP042261">
    <property type="protein sequence ID" value="QDY70055.1"/>
    <property type="molecule type" value="Genomic_DNA"/>
</dbReference>
<comment type="similarity">
    <text evidence="1">Belongs to the LysR transcriptional regulatory family.</text>
</comment>
<keyword evidence="4" id="KW-0804">Transcription</keyword>
<accession>A0A5B8I823</accession>
<keyword evidence="3" id="KW-0238">DNA-binding</keyword>
<dbReference type="InterPro" id="IPR000847">
    <property type="entry name" value="LysR_HTH_N"/>
</dbReference>
<proteinExistence type="inferred from homology"/>
<dbReference type="GO" id="GO:0006351">
    <property type="term" value="P:DNA-templated transcription"/>
    <property type="evidence" value="ECO:0007669"/>
    <property type="project" value="TreeGrafter"/>
</dbReference>
<dbReference type="InterPro" id="IPR058163">
    <property type="entry name" value="LysR-type_TF_proteobact-type"/>
</dbReference>
<evidence type="ECO:0000256" key="4">
    <source>
        <dbReference type="ARBA" id="ARBA00023163"/>
    </source>
</evidence>
<dbReference type="AlphaFoldDB" id="A0A5B8I823"/>
<keyword evidence="2" id="KW-0805">Transcription regulation</keyword>
<evidence type="ECO:0000256" key="1">
    <source>
        <dbReference type="ARBA" id="ARBA00009437"/>
    </source>
</evidence>
<evidence type="ECO:0000256" key="3">
    <source>
        <dbReference type="ARBA" id="ARBA00023125"/>
    </source>
</evidence>
<evidence type="ECO:0000313" key="7">
    <source>
        <dbReference type="Proteomes" id="UP000318483"/>
    </source>
</evidence>
<gene>
    <name evidence="6" type="ORF">FPZ52_10795</name>
</gene>
<protein>
    <submittedName>
        <fullName evidence="6">LysR family transcriptional regulator</fullName>
    </submittedName>
</protein>
<keyword evidence="7" id="KW-1185">Reference proteome</keyword>
<reference evidence="6 7" key="1">
    <citation type="submission" date="2019-07" db="EMBL/GenBank/DDBJ databases">
        <title>Litoreibacter alkalisoli sp. nov., isolated from saline-alkaline soil.</title>
        <authorList>
            <person name="Wang S."/>
            <person name="Xu L."/>
            <person name="Xing Y.-T."/>
            <person name="Sun J.-Q."/>
        </authorList>
    </citation>
    <scope>NUCLEOTIDE SEQUENCE [LARGE SCALE GENOMIC DNA]</scope>
    <source>
        <strain evidence="6 7">LN3S51</strain>
    </source>
</reference>
<dbReference type="InterPro" id="IPR005119">
    <property type="entry name" value="LysR_subst-bd"/>
</dbReference>
<dbReference type="Pfam" id="PF00126">
    <property type="entry name" value="HTH_1"/>
    <property type="match status" value="1"/>
</dbReference>
<dbReference type="PANTHER" id="PTHR30537:SF3">
    <property type="entry name" value="TRANSCRIPTIONAL REGULATORY PROTEIN"/>
    <property type="match status" value="1"/>
</dbReference>
<dbReference type="KEGG" id="lit:FPZ52_10795"/>
<feature type="domain" description="HTH lysR-type" evidence="5">
    <location>
        <begin position="4"/>
        <end position="61"/>
    </location>
</feature>
<sequence length="289" mass="32403">MRNVNLNDLQCFLAVADSGTLSEAARRLDMSVATLGRRMVQLEETVGRKLFVRQQYGYALTQEGLDFRDRLRPFGAAYADFARWLADDTQRPEVRLSAGTWTANFLAEHFVELCSPEDAFDLVFVATEARLNLKQREIDIGLRNGQPTESNLAARRLVKVTFAPFRSRSLVGIGTERWVGLTRDTAVTPSSRWVLDHHGADIVAHANGPRALFDLVNAGIGITVLPCFAGDRHPQLERAGDVIEELTEFQWLVMHADGRHRPAVRKVADRIVDLIGRHKTLYSGELPSR</sequence>
<dbReference type="RefSeq" id="WP_146365430.1">
    <property type="nucleotide sequence ID" value="NZ_CP042261.1"/>
</dbReference>
<dbReference type="Gene3D" id="3.40.190.290">
    <property type="match status" value="1"/>
</dbReference>
<dbReference type="InterPro" id="IPR036390">
    <property type="entry name" value="WH_DNA-bd_sf"/>
</dbReference>
<dbReference type="SUPFAM" id="SSF46785">
    <property type="entry name" value="Winged helix' DNA-binding domain"/>
    <property type="match status" value="1"/>
</dbReference>